<dbReference type="InterPro" id="IPR001509">
    <property type="entry name" value="Epimerase_deHydtase"/>
</dbReference>
<dbReference type="RefSeq" id="WP_137400881.1">
    <property type="nucleotide sequence ID" value="NZ_BMIU01000002.1"/>
</dbReference>
<dbReference type="SUPFAM" id="SSF51735">
    <property type="entry name" value="NAD(P)-binding Rossmann-fold domains"/>
    <property type="match status" value="1"/>
</dbReference>
<dbReference type="InterPro" id="IPR050177">
    <property type="entry name" value="Lipid_A_modif_metabolic_enz"/>
</dbReference>
<dbReference type="Proteomes" id="UP000647339">
    <property type="component" value="Unassembled WGS sequence"/>
</dbReference>
<evidence type="ECO:0000313" key="3">
    <source>
        <dbReference type="Proteomes" id="UP000647339"/>
    </source>
</evidence>
<dbReference type="EMBL" id="BMIU01000002">
    <property type="protein sequence ID" value="GGF20389.1"/>
    <property type="molecule type" value="Genomic_DNA"/>
</dbReference>
<accession>A0ABQ1UKI9</accession>
<protein>
    <submittedName>
        <fullName evidence="2">NAD-dependent dehydratase</fullName>
    </submittedName>
</protein>
<comment type="caution">
    <text evidence="2">The sequence shown here is derived from an EMBL/GenBank/DDBJ whole genome shotgun (WGS) entry which is preliminary data.</text>
</comment>
<gene>
    <name evidence="2" type="ORF">GCM10011339_05530</name>
</gene>
<proteinExistence type="predicted"/>
<evidence type="ECO:0000313" key="2">
    <source>
        <dbReference type="EMBL" id="GGF20389.1"/>
    </source>
</evidence>
<dbReference type="Pfam" id="PF01370">
    <property type="entry name" value="Epimerase"/>
    <property type="match status" value="1"/>
</dbReference>
<sequence length="310" mass="35094">MQTILGSGGVIANELAKELSPYTAKLRLVSRHPQKVNPENDIFTADLTNAEQVNQAVAGSHIVYLTVGLKYKAHIWESAWPKIMSNVLNACSRHRCKLVFFDNVYMYDPNYIGKMTEETPIRPVSKKGTVRAKIADMLLEKIQKGEVDAIIARSADFYGPHIKLKSILTELAFKPLAKSGTAKWLSNAHQPHAFTFTPDAGKALALLGNTEDAYNQVWHLPTASNPPTGKEWIHLIAKELGKTPKHQVLPPWFFTTSGLFVPFMRELKEMLYQYDRPYIFDSTKFQENFFFKPTNYKDGIKKIVEAEFST</sequence>
<dbReference type="Gene3D" id="3.40.50.720">
    <property type="entry name" value="NAD(P)-binding Rossmann-like Domain"/>
    <property type="match status" value="1"/>
</dbReference>
<name>A0ABQ1UKI9_9BACT</name>
<feature type="domain" description="NAD-dependent epimerase/dehydratase" evidence="1">
    <location>
        <begin position="4"/>
        <end position="207"/>
    </location>
</feature>
<keyword evidence="3" id="KW-1185">Reference proteome</keyword>
<dbReference type="InterPro" id="IPR036291">
    <property type="entry name" value="NAD(P)-bd_dom_sf"/>
</dbReference>
<evidence type="ECO:0000259" key="1">
    <source>
        <dbReference type="Pfam" id="PF01370"/>
    </source>
</evidence>
<reference evidence="3" key="1">
    <citation type="journal article" date="2019" name="Int. J. Syst. Evol. Microbiol.">
        <title>The Global Catalogue of Microorganisms (GCM) 10K type strain sequencing project: providing services to taxonomists for standard genome sequencing and annotation.</title>
        <authorList>
            <consortium name="The Broad Institute Genomics Platform"/>
            <consortium name="The Broad Institute Genome Sequencing Center for Infectious Disease"/>
            <person name="Wu L."/>
            <person name="Ma J."/>
        </authorList>
    </citation>
    <scope>NUCLEOTIDE SEQUENCE [LARGE SCALE GENOMIC DNA]</scope>
    <source>
        <strain evidence="3">CGMCC 1.15407</strain>
    </source>
</reference>
<dbReference type="PANTHER" id="PTHR43245">
    <property type="entry name" value="BIFUNCTIONAL POLYMYXIN RESISTANCE PROTEIN ARNA"/>
    <property type="match status" value="1"/>
</dbReference>
<dbReference type="PANTHER" id="PTHR43245:SF13">
    <property type="entry name" value="UDP-D-APIOSE_UDP-D-XYLOSE SYNTHASE 2"/>
    <property type="match status" value="1"/>
</dbReference>
<organism evidence="2 3">
    <name type="scientific">Echinicola rosea</name>
    <dbReference type="NCBI Taxonomy" id="1807691"/>
    <lineage>
        <taxon>Bacteria</taxon>
        <taxon>Pseudomonadati</taxon>
        <taxon>Bacteroidota</taxon>
        <taxon>Cytophagia</taxon>
        <taxon>Cytophagales</taxon>
        <taxon>Cyclobacteriaceae</taxon>
        <taxon>Echinicola</taxon>
    </lineage>
</organism>